<evidence type="ECO:0000256" key="16">
    <source>
        <dbReference type="PIRSR" id="PIRSR600823-2"/>
    </source>
</evidence>
<evidence type="ECO:0000256" key="20">
    <source>
        <dbReference type="RuleBase" id="RU362060"/>
    </source>
</evidence>
<comment type="similarity">
    <text evidence="4">Belongs to the peroxidase family. Ascorbate peroxidase subfamily.</text>
</comment>
<feature type="binding site" evidence="17">
    <location>
        <position position="81"/>
    </location>
    <ligand>
        <name>Ca(2+)</name>
        <dbReference type="ChEBI" id="CHEBI:29108"/>
        <label>1</label>
    </ligand>
</feature>
<dbReference type="PROSITE" id="PS00435">
    <property type="entry name" value="PEROXIDASE_1"/>
    <property type="match status" value="1"/>
</dbReference>
<dbReference type="PROSITE" id="PS50873">
    <property type="entry name" value="PEROXIDASE_4"/>
    <property type="match status" value="1"/>
</dbReference>
<evidence type="ECO:0000256" key="19">
    <source>
        <dbReference type="PIRSR" id="PIRSR600823-5"/>
    </source>
</evidence>
<keyword evidence="14" id="KW-0325">Glycoprotein</keyword>
<sequence>MANSSLYSFLFLSCLVLALATKAQSQAKPPIVNGLSWSFYESSCPSVESIVTKHLKSVFKKDPGQAPGLLRIFFHDCFVQGCDASILLDAIPPSNQSERDSRSNVGIRPEAIKTIDDIRALVHKKCGRVVSCADIVALAGRDAVVLTGGPSFPVPLGRRDSLTLSFAETGNLPSPFNNTAGTISTFAAQKGQKFDVTDVVALSGAHTFGLSHCSSFSDRLSGKSPAPIDQTLLKNLKTTCPSSNSPNTANLDIRTPNKFDNKYYINLMNRQGVFTSDQDLFSVAQTKKLVQSFALDEKLFFDKFANAMIKMSQLRVLTGKQGEIRAKCNVRNSGKKSELASVVEEVFEVAQQF</sequence>
<dbReference type="InterPro" id="IPR019793">
    <property type="entry name" value="Peroxidases_heam-ligand_BS"/>
</dbReference>
<dbReference type="InterPro" id="IPR033905">
    <property type="entry name" value="Secretory_peroxidase"/>
</dbReference>
<feature type="binding site" evidence="17">
    <location>
        <position position="260"/>
    </location>
    <ligand>
        <name>Ca(2+)</name>
        <dbReference type="ChEBI" id="CHEBI:29108"/>
        <label>2</label>
    </ligand>
</feature>
<feature type="binding site" description="axial binding residue" evidence="17">
    <location>
        <position position="206"/>
    </location>
    <ligand>
        <name>heme b</name>
        <dbReference type="ChEBI" id="CHEBI:60344"/>
    </ligand>
    <ligandPart>
        <name>Fe</name>
        <dbReference type="ChEBI" id="CHEBI:18248"/>
    </ligandPart>
</feature>
<dbReference type="PANTHER" id="PTHR31517:SF48">
    <property type="entry name" value="PEROXIDASE 16-RELATED"/>
    <property type="match status" value="1"/>
</dbReference>
<feature type="binding site" evidence="17">
    <location>
        <position position="76"/>
    </location>
    <ligand>
        <name>Ca(2+)</name>
        <dbReference type="ChEBI" id="CHEBI:29108"/>
        <label>1</label>
    </ligand>
</feature>
<evidence type="ECO:0000256" key="3">
    <source>
        <dbReference type="ARBA" id="ARBA00004613"/>
    </source>
</evidence>
<dbReference type="FunFam" id="1.10.520.10:FF:000009">
    <property type="entry name" value="Peroxidase"/>
    <property type="match status" value="1"/>
</dbReference>
<dbReference type="AlphaFoldDB" id="A0AAE1IMU7"/>
<keyword evidence="23" id="KW-1185">Reference proteome</keyword>
<evidence type="ECO:0000256" key="6">
    <source>
        <dbReference type="ARBA" id="ARBA00022559"/>
    </source>
</evidence>
<comment type="cofactor">
    <cofactor evidence="17 20">
        <name>Ca(2+)</name>
        <dbReference type="ChEBI" id="CHEBI:29108"/>
    </cofactor>
    <text evidence="17 20">Binds 2 calcium ions per subunit.</text>
</comment>
<evidence type="ECO:0000256" key="15">
    <source>
        <dbReference type="PIRSR" id="PIRSR600823-1"/>
    </source>
</evidence>
<feature type="binding site" evidence="17">
    <location>
        <position position="98"/>
    </location>
    <ligand>
        <name>Ca(2+)</name>
        <dbReference type="ChEBI" id="CHEBI:29108"/>
        <label>1</label>
    </ligand>
</feature>
<feature type="disulfide bond" evidence="19">
    <location>
        <begin position="77"/>
        <end position="82"/>
    </location>
</feature>
<dbReference type="PRINTS" id="PR00458">
    <property type="entry name" value="PEROXIDASE"/>
</dbReference>
<keyword evidence="12 17" id="KW-0408">Iron</keyword>
<reference evidence="22" key="1">
    <citation type="submission" date="2023-10" db="EMBL/GenBank/DDBJ databases">
        <title>Chromosome-level genome of the transformable northern wattle, Acacia crassicarpa.</title>
        <authorList>
            <person name="Massaro I."/>
            <person name="Sinha N.R."/>
            <person name="Poethig S."/>
            <person name="Leichty A.R."/>
        </authorList>
    </citation>
    <scope>NUCLEOTIDE SEQUENCE</scope>
    <source>
        <strain evidence="22">Acra3RX</strain>
        <tissue evidence="22">Leaf</tissue>
    </source>
</reference>
<keyword evidence="13 19" id="KW-1015">Disulfide bond</keyword>
<comment type="similarity">
    <text evidence="20">Belongs to the peroxidase family. Classical plant (class III) peroxidase subfamily.</text>
</comment>
<evidence type="ECO:0000256" key="12">
    <source>
        <dbReference type="ARBA" id="ARBA00023004"/>
    </source>
</evidence>
<keyword evidence="11 20" id="KW-0560">Oxidoreductase</keyword>
<keyword evidence="9 20" id="KW-0732">Signal</keyword>
<evidence type="ECO:0000259" key="21">
    <source>
        <dbReference type="PROSITE" id="PS50873"/>
    </source>
</evidence>
<evidence type="ECO:0000256" key="7">
    <source>
        <dbReference type="ARBA" id="ARBA00022617"/>
    </source>
</evidence>
<dbReference type="GO" id="GO:0006979">
    <property type="term" value="P:response to oxidative stress"/>
    <property type="evidence" value="ECO:0007669"/>
    <property type="project" value="UniProtKB-UniRule"/>
</dbReference>
<evidence type="ECO:0000256" key="4">
    <source>
        <dbReference type="ARBA" id="ARBA00006873"/>
    </source>
</evidence>
<dbReference type="GO" id="GO:0042744">
    <property type="term" value="P:hydrogen peroxide catabolic process"/>
    <property type="evidence" value="ECO:0007669"/>
    <property type="project" value="UniProtKB-KW"/>
</dbReference>
<comment type="subcellular location">
    <subcellularLocation>
        <location evidence="3 20">Secreted</location>
    </subcellularLocation>
</comment>
<evidence type="ECO:0000256" key="18">
    <source>
        <dbReference type="PIRSR" id="PIRSR600823-4"/>
    </source>
</evidence>
<gene>
    <name evidence="22" type="ORF">QN277_010903</name>
</gene>
<feature type="chain" id="PRO_5041772162" description="Peroxidase" evidence="20">
    <location>
        <begin position="26"/>
        <end position="353"/>
    </location>
</feature>
<dbReference type="EC" id="1.11.1.7" evidence="5 20"/>
<dbReference type="GO" id="GO:0046872">
    <property type="term" value="F:metal ion binding"/>
    <property type="evidence" value="ECO:0007669"/>
    <property type="project" value="UniProtKB-UniRule"/>
</dbReference>
<dbReference type="InterPro" id="IPR002016">
    <property type="entry name" value="Haem_peroxidase"/>
</dbReference>
<keyword evidence="6 20" id="KW-0575">Peroxidase</keyword>
<keyword evidence="20" id="KW-0376">Hydrogen peroxide</keyword>
<comment type="function">
    <text evidence="2">Removal of H(2)O(2), oxidation of toxic reductants, biosynthesis and degradation of lignin, suberization, auxin catabolism, response to environmental stresses such as wounding, pathogen attack and oxidative stress. These functions might be dependent on each isozyme/isoform in each plant tissue.</text>
</comment>
<dbReference type="GO" id="GO:0140825">
    <property type="term" value="F:lactoperoxidase activity"/>
    <property type="evidence" value="ECO:0007669"/>
    <property type="project" value="UniProtKB-EC"/>
</dbReference>
<evidence type="ECO:0000256" key="5">
    <source>
        <dbReference type="ARBA" id="ARBA00012313"/>
    </source>
</evidence>
<feature type="active site" description="Proton acceptor" evidence="15">
    <location>
        <position position="75"/>
    </location>
</feature>
<feature type="site" description="Transition state stabilizer" evidence="18">
    <location>
        <position position="71"/>
    </location>
</feature>
<comment type="catalytic activity">
    <reaction evidence="1 20">
        <text>2 a phenolic donor + H2O2 = 2 a phenolic radical donor + 2 H2O</text>
        <dbReference type="Rhea" id="RHEA:56136"/>
        <dbReference type="ChEBI" id="CHEBI:15377"/>
        <dbReference type="ChEBI" id="CHEBI:16240"/>
        <dbReference type="ChEBI" id="CHEBI:139520"/>
        <dbReference type="ChEBI" id="CHEBI:139521"/>
        <dbReference type="EC" id="1.11.1.7"/>
    </reaction>
</comment>
<dbReference type="PROSITE" id="PS00436">
    <property type="entry name" value="PEROXIDASE_2"/>
    <property type="match status" value="1"/>
</dbReference>
<feature type="binding site" evidence="16">
    <location>
        <position position="173"/>
    </location>
    <ligand>
        <name>substrate</name>
    </ligand>
</feature>
<dbReference type="InterPro" id="IPR000823">
    <property type="entry name" value="Peroxidase_pln"/>
</dbReference>
<keyword evidence="10 17" id="KW-0106">Calcium</keyword>
<feature type="disulfide bond" evidence="19">
    <location>
        <begin position="132"/>
        <end position="328"/>
    </location>
</feature>
<feature type="binding site" evidence="17">
    <location>
        <position position="252"/>
    </location>
    <ligand>
        <name>Ca(2+)</name>
        <dbReference type="ChEBI" id="CHEBI:29108"/>
        <label>2</label>
    </ligand>
</feature>
<feature type="domain" description="Plant heme peroxidase family profile" evidence="21">
    <location>
        <begin position="34"/>
        <end position="332"/>
    </location>
</feature>
<comment type="cofactor">
    <cofactor evidence="17 20">
        <name>heme b</name>
        <dbReference type="ChEBI" id="CHEBI:60344"/>
    </cofactor>
    <text evidence="17 20">Binds 1 heme b (iron(II)-protoporphyrin IX) group per subunit.</text>
</comment>
<evidence type="ECO:0000256" key="17">
    <source>
        <dbReference type="PIRSR" id="PIRSR600823-3"/>
    </source>
</evidence>
<keyword evidence="7 20" id="KW-0349">Heme</keyword>
<dbReference type="Proteomes" id="UP001293593">
    <property type="component" value="Unassembled WGS sequence"/>
</dbReference>
<dbReference type="FunFam" id="1.10.420.10:FF:000006">
    <property type="entry name" value="Peroxidase"/>
    <property type="match status" value="1"/>
</dbReference>
<dbReference type="GO" id="GO:0020037">
    <property type="term" value="F:heme binding"/>
    <property type="evidence" value="ECO:0007669"/>
    <property type="project" value="UniProtKB-UniRule"/>
</dbReference>
<evidence type="ECO:0000256" key="1">
    <source>
        <dbReference type="ARBA" id="ARBA00000189"/>
    </source>
</evidence>
<feature type="disulfide bond" evidence="19">
    <location>
        <begin position="44"/>
        <end position="126"/>
    </location>
</feature>
<name>A0AAE1IMU7_9FABA</name>
<evidence type="ECO:0000256" key="10">
    <source>
        <dbReference type="ARBA" id="ARBA00022837"/>
    </source>
</evidence>
<feature type="disulfide bond" evidence="19">
    <location>
        <begin position="213"/>
        <end position="240"/>
    </location>
</feature>
<comment type="caution">
    <text evidence="22">The sequence shown here is derived from an EMBL/GenBank/DDBJ whole genome shotgun (WGS) entry which is preliminary data.</text>
</comment>
<keyword evidence="8 17" id="KW-0479">Metal-binding</keyword>
<feature type="binding site" evidence="17">
    <location>
        <position position="83"/>
    </location>
    <ligand>
        <name>Ca(2+)</name>
        <dbReference type="ChEBI" id="CHEBI:29108"/>
        <label>1</label>
    </ligand>
</feature>
<accession>A0AAE1IMU7</accession>
<evidence type="ECO:0000256" key="9">
    <source>
        <dbReference type="ARBA" id="ARBA00022729"/>
    </source>
</evidence>
<feature type="binding site" evidence="17">
    <location>
        <position position="85"/>
    </location>
    <ligand>
        <name>Ca(2+)</name>
        <dbReference type="ChEBI" id="CHEBI:29108"/>
        <label>1</label>
    </ligand>
</feature>
<evidence type="ECO:0000313" key="22">
    <source>
        <dbReference type="EMBL" id="KAK4253081.1"/>
    </source>
</evidence>
<dbReference type="EMBL" id="JAWXYG010000018">
    <property type="protein sequence ID" value="KAK4253081.1"/>
    <property type="molecule type" value="Genomic_DNA"/>
</dbReference>
<proteinExistence type="inferred from homology"/>
<keyword evidence="20" id="KW-0964">Secreted</keyword>
<feature type="binding site" evidence="17">
    <location>
        <position position="79"/>
    </location>
    <ligand>
        <name>Ca(2+)</name>
        <dbReference type="ChEBI" id="CHEBI:29108"/>
        <label>1</label>
    </ligand>
</feature>
<dbReference type="Pfam" id="PF00141">
    <property type="entry name" value="peroxidase"/>
    <property type="match status" value="1"/>
</dbReference>
<dbReference type="CDD" id="cd00693">
    <property type="entry name" value="secretory_peroxidase"/>
    <property type="match status" value="1"/>
</dbReference>
<evidence type="ECO:0000256" key="13">
    <source>
        <dbReference type="ARBA" id="ARBA00023157"/>
    </source>
</evidence>
<dbReference type="SUPFAM" id="SSF48113">
    <property type="entry name" value="Heme-dependent peroxidases"/>
    <property type="match status" value="1"/>
</dbReference>
<feature type="binding site" evidence="17">
    <location>
        <position position="255"/>
    </location>
    <ligand>
        <name>Ca(2+)</name>
        <dbReference type="ChEBI" id="CHEBI:29108"/>
        <label>2</label>
    </ligand>
</feature>
<dbReference type="PANTHER" id="PTHR31517">
    <property type="match status" value="1"/>
</dbReference>
<dbReference type="Gene3D" id="1.10.420.10">
    <property type="entry name" value="Peroxidase, domain 2"/>
    <property type="match status" value="1"/>
</dbReference>
<evidence type="ECO:0000256" key="2">
    <source>
        <dbReference type="ARBA" id="ARBA00002322"/>
    </source>
</evidence>
<dbReference type="Gene3D" id="1.10.520.10">
    <property type="match status" value="1"/>
</dbReference>
<organism evidence="22 23">
    <name type="scientific">Acacia crassicarpa</name>
    <name type="common">northern wattle</name>
    <dbReference type="NCBI Taxonomy" id="499986"/>
    <lineage>
        <taxon>Eukaryota</taxon>
        <taxon>Viridiplantae</taxon>
        <taxon>Streptophyta</taxon>
        <taxon>Embryophyta</taxon>
        <taxon>Tracheophyta</taxon>
        <taxon>Spermatophyta</taxon>
        <taxon>Magnoliopsida</taxon>
        <taxon>eudicotyledons</taxon>
        <taxon>Gunneridae</taxon>
        <taxon>Pentapetalae</taxon>
        <taxon>rosids</taxon>
        <taxon>fabids</taxon>
        <taxon>Fabales</taxon>
        <taxon>Fabaceae</taxon>
        <taxon>Caesalpinioideae</taxon>
        <taxon>mimosoid clade</taxon>
        <taxon>Acacieae</taxon>
        <taxon>Acacia</taxon>
    </lineage>
</organism>
<evidence type="ECO:0000313" key="23">
    <source>
        <dbReference type="Proteomes" id="UP001293593"/>
    </source>
</evidence>
<dbReference type="PRINTS" id="PR00461">
    <property type="entry name" value="PLPEROXIDASE"/>
</dbReference>
<feature type="signal peptide" evidence="20">
    <location>
        <begin position="1"/>
        <end position="25"/>
    </location>
</feature>
<dbReference type="InterPro" id="IPR010255">
    <property type="entry name" value="Haem_peroxidase_sf"/>
</dbReference>
<feature type="binding site" evidence="17">
    <location>
        <position position="207"/>
    </location>
    <ligand>
        <name>Ca(2+)</name>
        <dbReference type="ChEBI" id="CHEBI:29108"/>
        <label>2</label>
    </ligand>
</feature>
<dbReference type="GO" id="GO:0005576">
    <property type="term" value="C:extracellular region"/>
    <property type="evidence" value="ECO:0007669"/>
    <property type="project" value="UniProtKB-SubCell"/>
</dbReference>
<evidence type="ECO:0000256" key="8">
    <source>
        <dbReference type="ARBA" id="ARBA00022723"/>
    </source>
</evidence>
<protein>
    <recommendedName>
        <fullName evidence="5 20">Peroxidase</fullName>
        <ecNumber evidence="5 20">1.11.1.7</ecNumber>
    </recommendedName>
</protein>
<dbReference type="InterPro" id="IPR019794">
    <property type="entry name" value="Peroxidases_AS"/>
</dbReference>
<evidence type="ECO:0000256" key="14">
    <source>
        <dbReference type="ARBA" id="ARBA00023180"/>
    </source>
</evidence>
<evidence type="ECO:0000256" key="11">
    <source>
        <dbReference type="ARBA" id="ARBA00023002"/>
    </source>
</evidence>